<evidence type="ECO:0000313" key="9">
    <source>
        <dbReference type="RefSeq" id="XP_032833863.1"/>
    </source>
</evidence>
<dbReference type="Gene3D" id="3.30.40.10">
    <property type="entry name" value="Zinc/RING finger domain, C3HC4 (zinc finger)"/>
    <property type="match status" value="1"/>
</dbReference>
<feature type="region of interest" description="Disordered" evidence="6">
    <location>
        <begin position="230"/>
        <end position="267"/>
    </location>
</feature>
<feature type="coiled-coil region" evidence="5">
    <location>
        <begin position="626"/>
        <end position="653"/>
    </location>
</feature>
<evidence type="ECO:0000256" key="6">
    <source>
        <dbReference type="SAM" id="MobiDB-lite"/>
    </source>
</evidence>
<dbReference type="SUPFAM" id="SSF57850">
    <property type="entry name" value="RING/U-box"/>
    <property type="match status" value="1"/>
</dbReference>
<dbReference type="PANTHER" id="PTHR46400:SF5">
    <property type="entry name" value="RING-TYPE DOMAIN-CONTAINING PROTEIN"/>
    <property type="match status" value="1"/>
</dbReference>
<dbReference type="SMART" id="SM00184">
    <property type="entry name" value="RING"/>
    <property type="match status" value="1"/>
</dbReference>
<dbReference type="GO" id="GO:0008270">
    <property type="term" value="F:zinc ion binding"/>
    <property type="evidence" value="ECO:0007669"/>
    <property type="project" value="UniProtKB-KW"/>
</dbReference>
<evidence type="ECO:0000256" key="1">
    <source>
        <dbReference type="ARBA" id="ARBA00022723"/>
    </source>
</evidence>
<gene>
    <name evidence="9" type="primary">LOC116956387</name>
</gene>
<evidence type="ECO:0000256" key="3">
    <source>
        <dbReference type="ARBA" id="ARBA00022833"/>
    </source>
</evidence>
<keyword evidence="3" id="KW-0862">Zinc</keyword>
<feature type="region of interest" description="Disordered" evidence="6">
    <location>
        <begin position="307"/>
        <end position="420"/>
    </location>
</feature>
<dbReference type="Proteomes" id="UP001318040">
    <property type="component" value="Chromosome 65"/>
</dbReference>
<feature type="region of interest" description="Disordered" evidence="6">
    <location>
        <begin position="71"/>
        <end position="183"/>
    </location>
</feature>
<keyword evidence="1" id="KW-0479">Metal-binding</keyword>
<evidence type="ECO:0000256" key="5">
    <source>
        <dbReference type="SAM" id="Coils"/>
    </source>
</evidence>
<feature type="compositionally biased region" description="Low complexity" evidence="6">
    <location>
        <begin position="75"/>
        <end position="93"/>
    </location>
</feature>
<dbReference type="InterPro" id="IPR013083">
    <property type="entry name" value="Znf_RING/FYVE/PHD"/>
</dbReference>
<feature type="domain" description="RING-type" evidence="7">
    <location>
        <begin position="781"/>
        <end position="822"/>
    </location>
</feature>
<feature type="compositionally biased region" description="Basic and acidic residues" evidence="6">
    <location>
        <begin position="245"/>
        <end position="258"/>
    </location>
</feature>
<protein>
    <submittedName>
        <fullName evidence="9">Uncharacterized protein LOC116956387 isoform X1</fullName>
    </submittedName>
</protein>
<reference evidence="9" key="1">
    <citation type="submission" date="2025-08" db="UniProtKB">
        <authorList>
            <consortium name="RefSeq"/>
        </authorList>
    </citation>
    <scope>IDENTIFICATION</scope>
    <source>
        <tissue evidence="9">Sperm</tissue>
    </source>
</reference>
<evidence type="ECO:0000313" key="8">
    <source>
        <dbReference type="Proteomes" id="UP001318040"/>
    </source>
</evidence>
<proteinExistence type="predicted"/>
<sequence length="828" mass="87352">MKTTAHPSRGNARSQWAIAAILGRQLATPAGKAAGATGGEEAPGFLAVPAKPNSCRMMASDEGSARLRCRHRTRSGSAVSSAPLASLAAPHAAKMSTARLRDEAGEPTGRRHHRPDAAPSRKHHDNDDDHAASVSRRPPDVVIGNARKRRALASEDESAGSSGWPPSLAAARGAARGVDDDDSDGECSLLSRLLAKGGKTGVGKLNGKTRRDSAIEDVLCFLPVSKSDARRDRDGAGSGGGVVRECARRSRQSAEWHSPDAAGTVASGIGGGGGGAVAAAAAPAAIPAGHFGAQKLDGDDARRIRHSRKGRLANGRRSADGIYKNSSGGGSGTNSSTNMDSSRNSTNIDSSSTNIDSSSTNIDSSSTNIDSSSTNIDSSDDHGSVADVPPPLWSGERPSAARVGTVAAEAEGDSDPVPGGSLGICHGVSGDSGGADDDDGGDDDGAAGVGLMDAAFVETSGRFSDSSPSTVPATPELARRRRRGGLFLHRRCRRVSVTRSPNFVPVTPSPILASRKRRQPLPELSSEPPACSESPMSHQHPPTTQARRRLGLRCSPGRDVCPRGLAGGVSRAPPPSPPSPRCRRPRHSFGDAAPGPSSTGEWVRIPPNFIVINSDDDDEVGGDAALAQQQQQVDEDEALARALQIQFDEEEAERLAGPGGHGDGGGHMEEFWHRPLTRSSNHQEELPRSQRRRRNPSQHQHRDIDPGWTYCGIPPNLLRAIAMTSMHTLQQSPSNNGDDYEELLRLDEQLGVRAHCLSAADIHRLPTQVFSADLRKPNSQCSICTEAYEEGEVMRTLPCLHAFHAACIDRWLQQSAICPVCRTNIILE</sequence>
<dbReference type="KEGG" id="pmrn:116956387"/>
<feature type="region of interest" description="Disordered" evidence="6">
    <location>
        <begin position="564"/>
        <end position="603"/>
    </location>
</feature>
<dbReference type="GO" id="GO:0004842">
    <property type="term" value="F:ubiquitin-protein transferase activity"/>
    <property type="evidence" value="ECO:0007669"/>
    <property type="project" value="InterPro"/>
</dbReference>
<dbReference type="InterPro" id="IPR001841">
    <property type="entry name" value="Znf_RING"/>
</dbReference>
<organism evidence="8 9">
    <name type="scientific">Petromyzon marinus</name>
    <name type="common">Sea lamprey</name>
    <dbReference type="NCBI Taxonomy" id="7757"/>
    <lineage>
        <taxon>Eukaryota</taxon>
        <taxon>Metazoa</taxon>
        <taxon>Chordata</taxon>
        <taxon>Craniata</taxon>
        <taxon>Vertebrata</taxon>
        <taxon>Cyclostomata</taxon>
        <taxon>Hyperoartia</taxon>
        <taxon>Petromyzontiformes</taxon>
        <taxon>Petromyzontidae</taxon>
        <taxon>Petromyzon</taxon>
    </lineage>
</organism>
<feature type="compositionally biased region" description="Low complexity" evidence="6">
    <location>
        <begin position="333"/>
        <end position="377"/>
    </location>
</feature>
<evidence type="ECO:0000256" key="4">
    <source>
        <dbReference type="PROSITE-ProRule" id="PRU00175"/>
    </source>
</evidence>
<dbReference type="Pfam" id="PF13639">
    <property type="entry name" value="zf-RING_2"/>
    <property type="match status" value="1"/>
</dbReference>
<name>A0AAJ7UCE6_PETMA</name>
<evidence type="ECO:0000259" key="7">
    <source>
        <dbReference type="PROSITE" id="PS50089"/>
    </source>
</evidence>
<feature type="region of interest" description="Disordered" evidence="6">
    <location>
        <begin position="508"/>
        <end position="546"/>
    </location>
</feature>
<dbReference type="AlphaFoldDB" id="A0AAJ7UCE6"/>
<feature type="compositionally biased region" description="Polar residues" evidence="6">
    <location>
        <begin position="534"/>
        <end position="545"/>
    </location>
</feature>
<keyword evidence="2 4" id="KW-0863">Zinc-finger</keyword>
<dbReference type="RefSeq" id="XP_032833863.1">
    <property type="nucleotide sequence ID" value="XM_032977972.1"/>
</dbReference>
<dbReference type="InterPro" id="IPR033276">
    <property type="entry name" value="BB"/>
</dbReference>
<dbReference type="PANTHER" id="PTHR46400">
    <property type="entry name" value="RING/U-BOX SUPERFAMILY PROTEIN"/>
    <property type="match status" value="1"/>
</dbReference>
<feature type="region of interest" description="Disordered" evidence="6">
    <location>
        <begin position="676"/>
        <end position="706"/>
    </location>
</feature>
<evidence type="ECO:0000256" key="2">
    <source>
        <dbReference type="ARBA" id="ARBA00022771"/>
    </source>
</evidence>
<accession>A0AAJ7UCE6</accession>
<dbReference type="GO" id="GO:0016567">
    <property type="term" value="P:protein ubiquitination"/>
    <property type="evidence" value="ECO:0007669"/>
    <property type="project" value="InterPro"/>
</dbReference>
<dbReference type="GO" id="GO:0046621">
    <property type="term" value="P:negative regulation of organ growth"/>
    <property type="evidence" value="ECO:0007669"/>
    <property type="project" value="InterPro"/>
</dbReference>
<dbReference type="PROSITE" id="PS50089">
    <property type="entry name" value="ZF_RING_2"/>
    <property type="match status" value="1"/>
</dbReference>
<keyword evidence="8" id="KW-1185">Reference proteome</keyword>
<keyword evidence="5" id="KW-0175">Coiled coil</keyword>